<reference evidence="2" key="2">
    <citation type="submission" date="2025-09" db="UniProtKB">
        <authorList>
            <consortium name="Ensembl"/>
        </authorList>
    </citation>
    <scope>IDENTIFICATION</scope>
</reference>
<organism evidence="2 3">
    <name type="scientific">Macaca nemestrina</name>
    <name type="common">Pig-tailed macaque</name>
    <dbReference type="NCBI Taxonomy" id="9545"/>
    <lineage>
        <taxon>Eukaryota</taxon>
        <taxon>Metazoa</taxon>
        <taxon>Chordata</taxon>
        <taxon>Craniata</taxon>
        <taxon>Vertebrata</taxon>
        <taxon>Euteleostomi</taxon>
        <taxon>Mammalia</taxon>
        <taxon>Eutheria</taxon>
        <taxon>Euarchontoglires</taxon>
        <taxon>Primates</taxon>
        <taxon>Haplorrhini</taxon>
        <taxon>Catarrhini</taxon>
        <taxon>Cercopithecidae</taxon>
        <taxon>Cercopithecinae</taxon>
        <taxon>Macaca</taxon>
    </lineage>
</organism>
<dbReference type="Bgee" id="ENSMNEG00000005369">
    <property type="expression patterns" value="Expressed in thymus and 1 other cell type or tissue"/>
</dbReference>
<sequence length="100" mass="11054">SSNADCYEHEIPKYCEPWPSLEASEESPALKDRGDGERPVNTRVMQVVPLRCDSSKYSGITYKENNLDAKKGVASLGFNVKSHPEPGTVIGISRVEVFLK</sequence>
<protein>
    <submittedName>
        <fullName evidence="2">Uncharacterized protein</fullName>
    </submittedName>
</protein>
<proteinExistence type="predicted"/>
<evidence type="ECO:0000313" key="2">
    <source>
        <dbReference type="Ensembl" id="ENSMNEP00000001152.1"/>
    </source>
</evidence>
<accession>A0A2K6APS1</accession>
<dbReference type="Proteomes" id="UP000233120">
    <property type="component" value="Unassembled WGS sequence"/>
</dbReference>
<dbReference type="AlphaFoldDB" id="A0A2K6APS1"/>
<dbReference type="Ensembl" id="ENSMNET00000005836.1">
    <property type="protein sequence ID" value="ENSMNEP00000001152.1"/>
    <property type="gene ID" value="ENSMNEG00000005369.1"/>
</dbReference>
<feature type="region of interest" description="Disordered" evidence="1">
    <location>
        <begin position="18"/>
        <end position="42"/>
    </location>
</feature>
<dbReference type="OMA" id="SGTICFN"/>
<dbReference type="STRING" id="9545.ENSMNEP00000001152"/>
<reference evidence="2" key="1">
    <citation type="submission" date="2025-08" db="UniProtKB">
        <authorList>
            <consortium name="Ensembl"/>
        </authorList>
    </citation>
    <scope>IDENTIFICATION</scope>
</reference>
<dbReference type="GeneTree" id="ENSGT00910000146605"/>
<evidence type="ECO:0000256" key="1">
    <source>
        <dbReference type="SAM" id="MobiDB-lite"/>
    </source>
</evidence>
<dbReference type="AntiFam" id="ANF00059">
    <property type="entry name" value="Ret finger protein-like 3 antisense"/>
</dbReference>
<name>A0A2K6APS1_MACNE</name>
<keyword evidence="3" id="KW-1185">Reference proteome</keyword>
<evidence type="ECO:0000313" key="3">
    <source>
        <dbReference type="Proteomes" id="UP000233120"/>
    </source>
</evidence>
<feature type="compositionally biased region" description="Basic and acidic residues" evidence="1">
    <location>
        <begin position="28"/>
        <end position="40"/>
    </location>
</feature>